<protein>
    <recommendedName>
        <fullName evidence="6">Large ribosomal subunit protein mL50</fullName>
    </recommendedName>
    <alternativeName>
        <fullName evidence="7">39S ribosomal protein L50, mitochondrial</fullName>
    </alternativeName>
</protein>
<dbReference type="GO" id="GO:0005762">
    <property type="term" value="C:mitochondrial large ribosomal subunit"/>
    <property type="evidence" value="ECO:0007669"/>
    <property type="project" value="TreeGrafter"/>
</dbReference>
<evidence type="ECO:0000256" key="4">
    <source>
        <dbReference type="ARBA" id="ARBA00023128"/>
    </source>
</evidence>
<evidence type="ECO:0000313" key="10">
    <source>
        <dbReference type="RefSeq" id="XP_033775536.1"/>
    </source>
</evidence>
<gene>
    <name evidence="10" type="primary">MRPL50</name>
</gene>
<comment type="subcellular location">
    <subcellularLocation>
        <location evidence="1">Mitochondrion</location>
    </subcellularLocation>
</comment>
<name>A0A6P8PIP9_GEOSA</name>
<keyword evidence="9" id="KW-1185">Reference proteome</keyword>
<dbReference type="GeneID" id="117348033"/>
<keyword evidence="4" id="KW-0496">Mitochondrion</keyword>
<organism evidence="9 10">
    <name type="scientific">Geotrypetes seraphini</name>
    <name type="common">Gaboon caecilian</name>
    <name type="synonym">Caecilia seraphini</name>
    <dbReference type="NCBI Taxonomy" id="260995"/>
    <lineage>
        <taxon>Eukaryota</taxon>
        <taxon>Metazoa</taxon>
        <taxon>Chordata</taxon>
        <taxon>Craniata</taxon>
        <taxon>Vertebrata</taxon>
        <taxon>Euteleostomi</taxon>
        <taxon>Amphibia</taxon>
        <taxon>Gymnophiona</taxon>
        <taxon>Geotrypetes</taxon>
    </lineage>
</organism>
<dbReference type="PANTHER" id="PTHR31542">
    <property type="entry name" value="39A RIBOSOMAL PROTEIN L50, MITOCHONDRIAL"/>
    <property type="match status" value="1"/>
</dbReference>
<evidence type="ECO:0000256" key="8">
    <source>
        <dbReference type="SAM" id="MobiDB-lite"/>
    </source>
</evidence>
<feature type="region of interest" description="Disordered" evidence="8">
    <location>
        <begin position="44"/>
        <end position="64"/>
    </location>
</feature>
<keyword evidence="5" id="KW-0687">Ribonucleoprotein</keyword>
<dbReference type="RefSeq" id="XP_033775536.1">
    <property type="nucleotide sequence ID" value="XM_033919645.1"/>
</dbReference>
<evidence type="ECO:0000256" key="7">
    <source>
        <dbReference type="ARBA" id="ARBA00035398"/>
    </source>
</evidence>
<accession>A0A6P8PIP9</accession>
<dbReference type="CTD" id="54534"/>
<evidence type="ECO:0000256" key="6">
    <source>
        <dbReference type="ARBA" id="ARBA00035183"/>
    </source>
</evidence>
<dbReference type="KEGG" id="gsh:117348033"/>
<evidence type="ECO:0000256" key="2">
    <source>
        <dbReference type="ARBA" id="ARBA00008860"/>
    </source>
</evidence>
<dbReference type="PANTHER" id="PTHR31542:SF1">
    <property type="entry name" value="LARGE RIBOSOMAL SUBUNIT PROTEIN ML50"/>
    <property type="match status" value="1"/>
</dbReference>
<reference evidence="10" key="1">
    <citation type="submission" date="2025-08" db="UniProtKB">
        <authorList>
            <consortium name="RefSeq"/>
        </authorList>
    </citation>
    <scope>IDENTIFICATION</scope>
</reference>
<evidence type="ECO:0000256" key="1">
    <source>
        <dbReference type="ARBA" id="ARBA00004173"/>
    </source>
</evidence>
<proteinExistence type="inferred from homology"/>
<evidence type="ECO:0000256" key="3">
    <source>
        <dbReference type="ARBA" id="ARBA00022980"/>
    </source>
</evidence>
<dbReference type="InterPro" id="IPR018305">
    <property type="entry name" value="Ribosomal_m50"/>
</dbReference>
<dbReference type="InParanoid" id="A0A6P8PIP9"/>
<dbReference type="AlphaFoldDB" id="A0A6P8PIP9"/>
<dbReference type="Proteomes" id="UP000515159">
    <property type="component" value="Chromosome 14"/>
</dbReference>
<evidence type="ECO:0000256" key="5">
    <source>
        <dbReference type="ARBA" id="ARBA00023274"/>
    </source>
</evidence>
<keyword evidence="3 10" id="KW-0689">Ribosomal protein</keyword>
<sequence length="165" mass="18715">MAVLLRRVGAAYELQRWGVCSRALWDGFRKKAAEDTRIVKVPGHLELTPSPSSEPALMQPPPRSRKYIPPEDLEHRLEIQVKEVLGSTLPSDWREAMLTDSHLKFRLLTQLAAELGHTVPNSSLQHMRSAGDVLKFYNTPVKDTTKFDELSCAELPSNLKIHWGY</sequence>
<dbReference type="Pfam" id="PF10501">
    <property type="entry name" value="Ribosomal_L50"/>
    <property type="match status" value="1"/>
</dbReference>
<evidence type="ECO:0000313" key="9">
    <source>
        <dbReference type="Proteomes" id="UP000515159"/>
    </source>
</evidence>
<dbReference type="FunCoup" id="A0A6P8PIP9">
    <property type="interactions" value="843"/>
</dbReference>
<comment type="similarity">
    <text evidence="2">Belongs to the mitochondrion-specific ribosomal protein mL50 family.</text>
</comment>
<dbReference type="OrthoDB" id="9939609at2759"/>